<feature type="region of interest" description="Disordered" evidence="1">
    <location>
        <begin position="1"/>
        <end position="71"/>
    </location>
</feature>
<evidence type="ECO:0000313" key="2">
    <source>
        <dbReference type="EMBL" id="KAK2732976.1"/>
    </source>
</evidence>
<accession>A0AAE0CZJ3</accession>
<protein>
    <submittedName>
        <fullName evidence="2">Uncharacterized protein</fullName>
    </submittedName>
</protein>
<name>A0AAE0CZJ3_COLKA</name>
<comment type="caution">
    <text evidence="2">The sequence shown here is derived from an EMBL/GenBank/DDBJ whole genome shotgun (WGS) entry which is preliminary data.</text>
</comment>
<gene>
    <name evidence="2" type="ORF">CKAH01_08474</name>
</gene>
<organism evidence="2 3">
    <name type="scientific">Colletotrichum kahawae</name>
    <name type="common">Coffee berry disease fungus</name>
    <dbReference type="NCBI Taxonomy" id="34407"/>
    <lineage>
        <taxon>Eukaryota</taxon>
        <taxon>Fungi</taxon>
        <taxon>Dikarya</taxon>
        <taxon>Ascomycota</taxon>
        <taxon>Pezizomycotina</taxon>
        <taxon>Sordariomycetes</taxon>
        <taxon>Hypocreomycetidae</taxon>
        <taxon>Glomerellales</taxon>
        <taxon>Glomerellaceae</taxon>
        <taxon>Colletotrichum</taxon>
        <taxon>Colletotrichum gloeosporioides species complex</taxon>
    </lineage>
</organism>
<dbReference type="EMBL" id="VYYT01000521">
    <property type="protein sequence ID" value="KAK2732976.1"/>
    <property type="molecule type" value="Genomic_DNA"/>
</dbReference>
<reference evidence="2" key="1">
    <citation type="submission" date="2023-02" db="EMBL/GenBank/DDBJ databases">
        <title>Colletotrichum kahawae CIFC_Que2 genome sequencing and assembly.</title>
        <authorList>
            <person name="Baroncelli R."/>
        </authorList>
    </citation>
    <scope>NUCLEOTIDE SEQUENCE</scope>
    <source>
        <strain evidence="2">CIFC_Que2</strain>
    </source>
</reference>
<dbReference type="Proteomes" id="UP001281614">
    <property type="component" value="Unassembled WGS sequence"/>
</dbReference>
<evidence type="ECO:0000256" key="1">
    <source>
        <dbReference type="SAM" id="MobiDB-lite"/>
    </source>
</evidence>
<proteinExistence type="predicted"/>
<dbReference type="AlphaFoldDB" id="A0AAE0CZJ3"/>
<evidence type="ECO:0000313" key="3">
    <source>
        <dbReference type="Proteomes" id="UP001281614"/>
    </source>
</evidence>
<sequence length="82" mass="8659">MVTPWLAKTQRPKLGRTATAMHPRPWLSAPSRGQQSEIHGDPSKDVGTGSGNVDSGASWDDDGGCDSGIARIGERTIVSRVS</sequence>
<keyword evidence="3" id="KW-1185">Reference proteome</keyword>